<evidence type="ECO:0000313" key="4">
    <source>
        <dbReference type="Proteomes" id="UP000019335"/>
    </source>
</evidence>
<dbReference type="Gene3D" id="3.20.90.10">
    <property type="entry name" value="Tubby Protein, Chain A"/>
    <property type="match status" value="1"/>
</dbReference>
<dbReference type="PRINTS" id="PR01573">
    <property type="entry name" value="SUPERTUBBY"/>
</dbReference>
<reference evidence="3 4" key="1">
    <citation type="journal article" date="2014" name="Mol. Plant">
        <title>Chromosome Scale Genome Assembly and Transcriptome Profiling of Nannochloropsis gaditana in Nitrogen Depletion.</title>
        <authorList>
            <person name="Corteggiani Carpinelli E."/>
            <person name="Telatin A."/>
            <person name="Vitulo N."/>
            <person name="Forcato C."/>
            <person name="D'Angelo M."/>
            <person name="Schiavon R."/>
            <person name="Vezzi A."/>
            <person name="Giacometti G.M."/>
            <person name="Morosinotto T."/>
            <person name="Valle G."/>
        </authorList>
    </citation>
    <scope>NUCLEOTIDE SEQUENCE [LARGE SCALE GENOMIC DNA]</scope>
    <source>
        <strain evidence="3 4">B-31</strain>
    </source>
</reference>
<dbReference type="Proteomes" id="UP000019335">
    <property type="component" value="Chromosome 7"/>
</dbReference>
<keyword evidence="4" id="KW-1185">Reference proteome</keyword>
<protein>
    <submittedName>
        <fullName evidence="3">Tubby-like protein</fullName>
    </submittedName>
</protein>
<gene>
    <name evidence="3" type="ORF">Naga_100010g35</name>
</gene>
<sequence length="333" mass="37685">MATQHLASASGELEGLVQSTVNLFGGVADKLWPAKSRNQEKQAEIGKVGALNSEAFDSNFKKDIKTFEDLDLLESGHAREYITEECLLPCPTVKKWSTCNVIKNGKSTFRMYLDEAQPRFVLSAKRVGDSFFISQYESFPESINGVPEVSSCAVLRTCSEGYFKLFLNGCEACDKKADKYTCGSGHSFDNRQLLAEINHSVKRVKEANADMRCLSVKLPEVHEDQQTRDVWCPRMEQARRSNNAELKTRHFRLHNKLPEWNEALQSLVLRFNKGRVLAPSAKNFLICLDGQDNGEGVLQFGKTRKRRYALDFRHPVSPLQAFGICLSFFNWNV</sequence>
<dbReference type="OrthoDB" id="8775810at2759"/>
<dbReference type="InterPro" id="IPR025659">
    <property type="entry name" value="Tubby-like_C"/>
</dbReference>
<comment type="similarity">
    <text evidence="1">Belongs to the TUB family.</text>
</comment>
<proteinExistence type="inferred from homology"/>
<dbReference type="AlphaFoldDB" id="W7TMF3"/>
<evidence type="ECO:0000259" key="2">
    <source>
        <dbReference type="Pfam" id="PF01167"/>
    </source>
</evidence>
<dbReference type="Pfam" id="PF01167">
    <property type="entry name" value="Tub"/>
    <property type="match status" value="1"/>
</dbReference>
<dbReference type="PANTHER" id="PTHR16517:SF7">
    <property type="entry name" value="PROTEIN KING TUBBY"/>
    <property type="match status" value="1"/>
</dbReference>
<feature type="domain" description="Tubby C-terminal" evidence="2">
    <location>
        <begin position="96"/>
        <end position="330"/>
    </location>
</feature>
<dbReference type="EMBL" id="AZIL01000517">
    <property type="protein sequence ID" value="EWM27227.1"/>
    <property type="molecule type" value="Genomic_DNA"/>
</dbReference>
<organism evidence="3 4">
    <name type="scientific">Nannochloropsis gaditana</name>
    <dbReference type="NCBI Taxonomy" id="72520"/>
    <lineage>
        <taxon>Eukaryota</taxon>
        <taxon>Sar</taxon>
        <taxon>Stramenopiles</taxon>
        <taxon>Ochrophyta</taxon>
        <taxon>Eustigmatophyceae</taxon>
        <taxon>Eustigmatales</taxon>
        <taxon>Monodopsidaceae</taxon>
        <taxon>Nannochloropsis</taxon>
    </lineage>
</organism>
<accession>W7TMF3</accession>
<evidence type="ECO:0000256" key="1">
    <source>
        <dbReference type="ARBA" id="ARBA00007129"/>
    </source>
</evidence>
<dbReference type="InterPro" id="IPR000007">
    <property type="entry name" value="Tubby_C"/>
</dbReference>
<dbReference type="SUPFAM" id="SSF54518">
    <property type="entry name" value="Tubby C-terminal domain-like"/>
    <property type="match status" value="1"/>
</dbReference>
<evidence type="ECO:0000313" key="3">
    <source>
        <dbReference type="EMBL" id="EWM27227.1"/>
    </source>
</evidence>
<dbReference type="PANTHER" id="PTHR16517">
    <property type="entry name" value="TUBBY-RELATED"/>
    <property type="match status" value="1"/>
</dbReference>
<comment type="caution">
    <text evidence="3">The sequence shown here is derived from an EMBL/GenBank/DDBJ whole genome shotgun (WGS) entry which is preliminary data.</text>
</comment>
<name>W7TMF3_9STRA</name>